<protein>
    <submittedName>
        <fullName evidence="1">Uncharacterized protein</fullName>
    </submittedName>
</protein>
<organism evidence="1 2">
    <name type="scientific">Alectoria fallacina</name>
    <dbReference type="NCBI Taxonomy" id="1903189"/>
    <lineage>
        <taxon>Eukaryota</taxon>
        <taxon>Fungi</taxon>
        <taxon>Dikarya</taxon>
        <taxon>Ascomycota</taxon>
        <taxon>Pezizomycotina</taxon>
        <taxon>Lecanoromycetes</taxon>
        <taxon>OSLEUM clade</taxon>
        <taxon>Lecanoromycetidae</taxon>
        <taxon>Lecanorales</taxon>
        <taxon>Lecanorineae</taxon>
        <taxon>Parmeliaceae</taxon>
        <taxon>Alectoria</taxon>
    </lineage>
</organism>
<dbReference type="OrthoDB" id="165382at2759"/>
<dbReference type="EMBL" id="CAJPDR010000010">
    <property type="protein sequence ID" value="CAF9905269.1"/>
    <property type="molecule type" value="Genomic_DNA"/>
</dbReference>
<gene>
    <name evidence="1" type="ORF">ALECFALPRED_000201</name>
</gene>
<sequence length="190" mass="21637">MSHFAAFEKVPEHFKRRWLTHRPESLEDRILDASEVAVNTRIRSHVVSVPEYQRVKASAPALLVALCITNLSECFTISRIYNVLVSSQCTVCGQFGAYVFLPGLQRCCRRCAEHDMECMPISQDTAKKQFGVRKRDMKFLPKLVSREGTYCSSTGEPKKYKGKRMLVSRAEARKFGRNDPGNGDCFHIKT</sequence>
<dbReference type="AlphaFoldDB" id="A0A8H3EEX0"/>
<reference evidence="1" key="1">
    <citation type="submission" date="2021-03" db="EMBL/GenBank/DDBJ databases">
        <authorList>
            <person name="Tagirdzhanova G."/>
        </authorList>
    </citation>
    <scope>NUCLEOTIDE SEQUENCE</scope>
</reference>
<evidence type="ECO:0000313" key="1">
    <source>
        <dbReference type="EMBL" id="CAF9905269.1"/>
    </source>
</evidence>
<dbReference type="Proteomes" id="UP000664203">
    <property type="component" value="Unassembled WGS sequence"/>
</dbReference>
<proteinExistence type="predicted"/>
<accession>A0A8H3EEX0</accession>
<comment type="caution">
    <text evidence="1">The sequence shown here is derived from an EMBL/GenBank/DDBJ whole genome shotgun (WGS) entry which is preliminary data.</text>
</comment>
<name>A0A8H3EEX0_9LECA</name>
<keyword evidence="2" id="KW-1185">Reference proteome</keyword>
<evidence type="ECO:0000313" key="2">
    <source>
        <dbReference type="Proteomes" id="UP000664203"/>
    </source>
</evidence>